<keyword evidence="2" id="KW-0238">DNA-binding</keyword>
<gene>
    <name evidence="5" type="ORF">PUV54_12515</name>
</gene>
<proteinExistence type="predicted"/>
<dbReference type="Pfam" id="PF01037">
    <property type="entry name" value="AsnC_trans_reg"/>
    <property type="match status" value="1"/>
</dbReference>
<feature type="domain" description="HTH asnC-type" evidence="4">
    <location>
        <begin position="1"/>
        <end position="62"/>
    </location>
</feature>
<keyword evidence="3" id="KW-0804">Transcription</keyword>
<reference evidence="5" key="1">
    <citation type="submission" date="2023-02" db="EMBL/GenBank/DDBJ databases">
        <title>Genome sequence of Hyphococcus flavus.</title>
        <authorList>
            <person name="Rong J.-C."/>
            <person name="Zhao Q."/>
            <person name="Yi M."/>
            <person name="Wu J.-Y."/>
        </authorList>
    </citation>
    <scope>NUCLEOTIDE SEQUENCE</scope>
    <source>
        <strain evidence="5">MCCC 1K03223</strain>
    </source>
</reference>
<dbReference type="InterPro" id="IPR000485">
    <property type="entry name" value="AsnC-type_HTH_dom"/>
</dbReference>
<dbReference type="PANTHER" id="PTHR30154:SF34">
    <property type="entry name" value="TRANSCRIPTIONAL REGULATOR AZLB"/>
    <property type="match status" value="1"/>
</dbReference>
<dbReference type="Proteomes" id="UP001214043">
    <property type="component" value="Chromosome"/>
</dbReference>
<dbReference type="InterPro" id="IPR019888">
    <property type="entry name" value="Tscrpt_reg_AsnC-like"/>
</dbReference>
<dbReference type="Gene3D" id="3.30.70.920">
    <property type="match status" value="1"/>
</dbReference>
<keyword evidence="1" id="KW-0805">Transcription regulation</keyword>
<dbReference type="InterPro" id="IPR019885">
    <property type="entry name" value="Tscrpt_reg_HTH_AsnC-type_CS"/>
</dbReference>
<accession>A0AAF0CE60</accession>
<dbReference type="RefSeq" id="WP_274492597.1">
    <property type="nucleotide sequence ID" value="NZ_CP118166.1"/>
</dbReference>
<dbReference type="GO" id="GO:0043200">
    <property type="term" value="P:response to amino acid"/>
    <property type="evidence" value="ECO:0007669"/>
    <property type="project" value="TreeGrafter"/>
</dbReference>
<keyword evidence="6" id="KW-1185">Reference proteome</keyword>
<dbReference type="GO" id="GO:0043565">
    <property type="term" value="F:sequence-specific DNA binding"/>
    <property type="evidence" value="ECO:0007669"/>
    <property type="project" value="InterPro"/>
</dbReference>
<dbReference type="GO" id="GO:0006355">
    <property type="term" value="P:regulation of DNA-templated transcription"/>
    <property type="evidence" value="ECO:0007669"/>
    <property type="project" value="UniProtKB-ARBA"/>
</dbReference>
<dbReference type="InterPro" id="IPR011991">
    <property type="entry name" value="ArsR-like_HTH"/>
</dbReference>
<dbReference type="SUPFAM" id="SSF54909">
    <property type="entry name" value="Dimeric alpha+beta barrel"/>
    <property type="match status" value="1"/>
</dbReference>
<dbReference type="SMART" id="SM00344">
    <property type="entry name" value="HTH_ASNC"/>
    <property type="match status" value="1"/>
</dbReference>
<dbReference type="PRINTS" id="PR00033">
    <property type="entry name" value="HTHASNC"/>
</dbReference>
<dbReference type="KEGG" id="hfl:PUV54_12515"/>
<dbReference type="Gene3D" id="1.10.10.10">
    <property type="entry name" value="Winged helix-like DNA-binding domain superfamily/Winged helix DNA-binding domain"/>
    <property type="match status" value="1"/>
</dbReference>
<dbReference type="CDD" id="cd00090">
    <property type="entry name" value="HTH_ARSR"/>
    <property type="match status" value="1"/>
</dbReference>
<dbReference type="InterPro" id="IPR036390">
    <property type="entry name" value="WH_DNA-bd_sf"/>
</dbReference>
<evidence type="ECO:0000256" key="3">
    <source>
        <dbReference type="ARBA" id="ARBA00023163"/>
    </source>
</evidence>
<dbReference type="PROSITE" id="PS50956">
    <property type="entry name" value="HTH_ASNC_2"/>
    <property type="match status" value="1"/>
</dbReference>
<evidence type="ECO:0000313" key="5">
    <source>
        <dbReference type="EMBL" id="WDI30776.1"/>
    </source>
</evidence>
<evidence type="ECO:0000256" key="1">
    <source>
        <dbReference type="ARBA" id="ARBA00023015"/>
    </source>
</evidence>
<evidence type="ECO:0000256" key="2">
    <source>
        <dbReference type="ARBA" id="ARBA00023125"/>
    </source>
</evidence>
<dbReference type="PROSITE" id="PS00519">
    <property type="entry name" value="HTH_ASNC_1"/>
    <property type="match status" value="1"/>
</dbReference>
<dbReference type="EMBL" id="CP118166">
    <property type="protein sequence ID" value="WDI30776.1"/>
    <property type="molecule type" value="Genomic_DNA"/>
</dbReference>
<name>A0AAF0CE60_9PROT</name>
<dbReference type="InterPro" id="IPR019887">
    <property type="entry name" value="Tscrpt_reg_AsnC/Lrp_C"/>
</dbReference>
<dbReference type="GO" id="GO:0005829">
    <property type="term" value="C:cytosol"/>
    <property type="evidence" value="ECO:0007669"/>
    <property type="project" value="TreeGrafter"/>
</dbReference>
<dbReference type="InterPro" id="IPR036388">
    <property type="entry name" value="WH-like_DNA-bd_sf"/>
</dbReference>
<evidence type="ECO:0000313" key="6">
    <source>
        <dbReference type="Proteomes" id="UP001214043"/>
    </source>
</evidence>
<organism evidence="5 6">
    <name type="scientific">Hyphococcus flavus</name>
    <dbReference type="NCBI Taxonomy" id="1866326"/>
    <lineage>
        <taxon>Bacteria</taxon>
        <taxon>Pseudomonadati</taxon>
        <taxon>Pseudomonadota</taxon>
        <taxon>Alphaproteobacteria</taxon>
        <taxon>Parvularculales</taxon>
        <taxon>Parvularculaceae</taxon>
        <taxon>Hyphococcus</taxon>
    </lineage>
</organism>
<dbReference type="PANTHER" id="PTHR30154">
    <property type="entry name" value="LEUCINE-RESPONSIVE REGULATORY PROTEIN"/>
    <property type="match status" value="1"/>
</dbReference>
<sequence length="150" mass="16941">MDKFDTAILDILQEDGQCSFSDLGERIGLSPSACHKRVKELWATGVITQQVALVDERQAGLETSVFVQATLKNQQQATLNAFEKAVTLHREIMECYLMAGLSDYLLRILCRDGADYERIHTEILTRLPGVDRVITNFAIRKVFRRTAVPL</sequence>
<dbReference type="Pfam" id="PF13412">
    <property type="entry name" value="HTH_24"/>
    <property type="match status" value="1"/>
</dbReference>
<protein>
    <submittedName>
        <fullName evidence="5">Lrp/AsnC family transcriptional regulator</fullName>
    </submittedName>
</protein>
<evidence type="ECO:0000259" key="4">
    <source>
        <dbReference type="PROSITE" id="PS50956"/>
    </source>
</evidence>
<dbReference type="InterPro" id="IPR011008">
    <property type="entry name" value="Dimeric_a/b-barrel"/>
</dbReference>
<dbReference type="AlphaFoldDB" id="A0AAF0CE60"/>
<dbReference type="SUPFAM" id="SSF46785">
    <property type="entry name" value="Winged helix' DNA-binding domain"/>
    <property type="match status" value="1"/>
</dbReference>